<dbReference type="Proteomes" id="UP001468798">
    <property type="component" value="Unassembled WGS sequence"/>
</dbReference>
<keyword evidence="1" id="KW-0175">Coiled coil</keyword>
<dbReference type="InterPro" id="IPR003587">
    <property type="entry name" value="Hint_dom_N"/>
</dbReference>
<feature type="coiled-coil region" evidence="1">
    <location>
        <begin position="156"/>
        <end position="183"/>
    </location>
</feature>
<sequence>MKQVNFSNSGGFPLEQETLERLQTAYRSELYEALKRHFSIDLANDYILAHATSQQKGWAVIRQEDPVNPGNNVGILYPITIGTQKPYLKTTRTAVNLIYGTSASQTAYYDYEAEYSSQKYNDEVVVTKSGDVQTIKYYDVSNLVPVTDIKTIDEILKAINSSIDAIQANINTIEEDINLINESYLPINGSKAMQGDLDLGTHQLSKLDTKQTLEANVRSRDFRLGSVDRRGLLHPAEPLGRALVDSSDQLNTSLTLNYGPDWTNTYVGGKVYLNNINSSNSTGSLLVIDGLNQVTKSDTLIDSLLSRITALENKPAIAVPIGMVAIWGKPAPFPEGWEEYKPLRGKMPVGLFNPTLDERSDIEDGDGGNNVTYYRDSIGSVVYPFDTFGNTGGRVGKTLSTQELPPHFHHKPNSKFKSFVAGSGDYGNDSSTGTGTDGGDNSQMAIGNLGANYNTNGDALEQTVGDGKSFVLLNPYRVVNFIEYTGRPSDKTAPTAPTLIASSIDTTSVSLNWSGATDEFGVTDYIVYGNAISPFSVGNVFNRTIYGLAPGTSYTFYVKAKDEAGNLSADSNIVSVTTSVIDLTQPSVPNYINGFMEDINQIYIEWGAALANENVVSFEVWRRTSGGISSLRYTADVYENYFYDTGDYNTTYYYKVRAKNSIGNYSEFTSEVGVTTGSNGGSCFDVESLVTMVSGQSKKLKNVVVGDQLQGFSFPNEVDESEGDYMSWSGKLSEATKVEVTVVNKITSIQPNYYEIKAADTTTVRATAFHPLLVTEDGENVQWVCVKNITPNMLLIDKTGKIKPIESILFKDEPLEVALLDVESVDSYVISGIVAHNLKPIEEIV</sequence>
<dbReference type="SMART" id="SM00060">
    <property type="entry name" value="FN3"/>
    <property type="match status" value="2"/>
</dbReference>
<dbReference type="SMART" id="SM00306">
    <property type="entry name" value="HintN"/>
    <property type="match status" value="1"/>
</dbReference>
<dbReference type="PROSITE" id="PS50853">
    <property type="entry name" value="FN3"/>
    <property type="match status" value="1"/>
</dbReference>
<dbReference type="InterPro" id="IPR013783">
    <property type="entry name" value="Ig-like_fold"/>
</dbReference>
<dbReference type="CDD" id="cd00081">
    <property type="entry name" value="Hint"/>
    <property type="match status" value="1"/>
</dbReference>
<gene>
    <name evidence="3" type="ORF">WFZ86_01610</name>
</gene>
<dbReference type="Gene3D" id="2.170.16.10">
    <property type="entry name" value="Hedgehog/Intein (Hint) domain"/>
    <property type="match status" value="1"/>
</dbReference>
<keyword evidence="4" id="KW-1185">Reference proteome</keyword>
<dbReference type="Gene3D" id="2.60.40.10">
    <property type="entry name" value="Immunoglobulins"/>
    <property type="match status" value="2"/>
</dbReference>
<dbReference type="Pfam" id="PF00041">
    <property type="entry name" value="fn3"/>
    <property type="match status" value="1"/>
</dbReference>
<dbReference type="InterPro" id="IPR036116">
    <property type="entry name" value="FN3_sf"/>
</dbReference>
<dbReference type="SUPFAM" id="SSF49265">
    <property type="entry name" value="Fibronectin type III"/>
    <property type="match status" value="1"/>
</dbReference>
<protein>
    <recommendedName>
        <fullName evidence="2">Fibronectin type-III domain-containing protein</fullName>
    </recommendedName>
</protein>
<evidence type="ECO:0000259" key="2">
    <source>
        <dbReference type="PROSITE" id="PS50853"/>
    </source>
</evidence>
<organism evidence="3 4">
    <name type="scientific">Flavobacterium polysaccharolyticum</name>
    <dbReference type="NCBI Taxonomy" id="3133148"/>
    <lineage>
        <taxon>Bacteria</taxon>
        <taxon>Pseudomonadati</taxon>
        <taxon>Bacteroidota</taxon>
        <taxon>Flavobacteriia</taxon>
        <taxon>Flavobacteriales</taxon>
        <taxon>Flavobacteriaceae</taxon>
        <taxon>Flavobacterium</taxon>
    </lineage>
</organism>
<name>A0ABU9NLM7_9FLAO</name>
<dbReference type="SUPFAM" id="SSF51294">
    <property type="entry name" value="Hedgehog/intein (Hint) domain"/>
    <property type="match status" value="1"/>
</dbReference>
<evidence type="ECO:0000313" key="3">
    <source>
        <dbReference type="EMBL" id="MEM0575179.1"/>
    </source>
</evidence>
<dbReference type="InterPro" id="IPR003961">
    <property type="entry name" value="FN3_dom"/>
</dbReference>
<accession>A0ABU9NLM7</accession>
<proteinExistence type="predicted"/>
<comment type="caution">
    <text evidence="3">The sequence shown here is derived from an EMBL/GenBank/DDBJ whole genome shotgun (WGS) entry which is preliminary data.</text>
</comment>
<feature type="domain" description="Fibronectin type-III" evidence="2">
    <location>
        <begin position="493"/>
        <end position="581"/>
    </location>
</feature>
<dbReference type="EMBL" id="JBCGDP010000001">
    <property type="protein sequence ID" value="MEM0575179.1"/>
    <property type="molecule type" value="Genomic_DNA"/>
</dbReference>
<dbReference type="InterPro" id="IPR036844">
    <property type="entry name" value="Hint_dom_sf"/>
</dbReference>
<reference evidence="3 4" key="1">
    <citation type="submission" date="2024-03" db="EMBL/GenBank/DDBJ databases">
        <title>Two novel species of the genus Flavobacterium exhibiting potentially degradation of complex polysaccharides.</title>
        <authorList>
            <person name="Lian X."/>
        </authorList>
    </citation>
    <scope>NUCLEOTIDE SEQUENCE [LARGE SCALE GENOMIC DNA]</scope>
    <source>
        <strain evidence="3 4">N6</strain>
    </source>
</reference>
<dbReference type="CDD" id="cd00063">
    <property type="entry name" value="FN3"/>
    <property type="match status" value="1"/>
</dbReference>
<evidence type="ECO:0000313" key="4">
    <source>
        <dbReference type="Proteomes" id="UP001468798"/>
    </source>
</evidence>
<evidence type="ECO:0000256" key="1">
    <source>
        <dbReference type="SAM" id="Coils"/>
    </source>
</evidence>
<dbReference type="RefSeq" id="WP_342690308.1">
    <property type="nucleotide sequence ID" value="NZ_JBCGDP010000001.1"/>
</dbReference>